<name>A0A2P2PTE5_RHIMU</name>
<proteinExistence type="predicted"/>
<dbReference type="EMBL" id="GGEC01077537">
    <property type="protein sequence ID" value="MBX58021.1"/>
    <property type="molecule type" value="Transcribed_RNA"/>
</dbReference>
<evidence type="ECO:0000313" key="1">
    <source>
        <dbReference type="EMBL" id="MBX58021.1"/>
    </source>
</evidence>
<organism evidence="1">
    <name type="scientific">Rhizophora mucronata</name>
    <name type="common">Asiatic mangrove</name>
    <dbReference type="NCBI Taxonomy" id="61149"/>
    <lineage>
        <taxon>Eukaryota</taxon>
        <taxon>Viridiplantae</taxon>
        <taxon>Streptophyta</taxon>
        <taxon>Embryophyta</taxon>
        <taxon>Tracheophyta</taxon>
        <taxon>Spermatophyta</taxon>
        <taxon>Magnoliopsida</taxon>
        <taxon>eudicotyledons</taxon>
        <taxon>Gunneridae</taxon>
        <taxon>Pentapetalae</taxon>
        <taxon>rosids</taxon>
        <taxon>fabids</taxon>
        <taxon>Malpighiales</taxon>
        <taxon>Rhizophoraceae</taxon>
        <taxon>Rhizophora</taxon>
    </lineage>
</organism>
<reference evidence="1" key="1">
    <citation type="submission" date="2018-02" db="EMBL/GenBank/DDBJ databases">
        <title>Rhizophora mucronata_Transcriptome.</title>
        <authorList>
            <person name="Meera S.P."/>
            <person name="Sreeshan A."/>
            <person name="Augustine A."/>
        </authorList>
    </citation>
    <scope>NUCLEOTIDE SEQUENCE</scope>
    <source>
        <tissue evidence="1">Leaf</tissue>
    </source>
</reference>
<accession>A0A2P2PTE5</accession>
<protein>
    <submittedName>
        <fullName evidence="1">Uncharacterized protein</fullName>
    </submittedName>
</protein>
<sequence length="10" mass="1133">MIGLIDFLIV</sequence>